<dbReference type="AlphaFoldDB" id="A0A4P9Z1U0"/>
<proteinExistence type="predicted"/>
<name>A0A4P9Z1U0_9FUNG</name>
<feature type="non-terminal residue" evidence="3">
    <location>
        <position position="378"/>
    </location>
</feature>
<evidence type="ECO:0000313" key="3">
    <source>
        <dbReference type="EMBL" id="RKP25932.1"/>
    </source>
</evidence>
<dbReference type="OrthoDB" id="184415at2759"/>
<dbReference type="Pfam" id="PF23147">
    <property type="entry name" value="GDH2_N"/>
    <property type="match status" value="1"/>
</dbReference>
<evidence type="ECO:0000259" key="2">
    <source>
        <dbReference type="Pfam" id="PF23152"/>
    </source>
</evidence>
<dbReference type="Pfam" id="PF23152">
    <property type="entry name" value="GDH_2nd"/>
    <property type="match status" value="1"/>
</dbReference>
<dbReference type="EMBL" id="KZ989569">
    <property type="protein sequence ID" value="RKP25932.1"/>
    <property type="molecule type" value="Genomic_DNA"/>
</dbReference>
<sequence>MCRRDSSGYNVNVFEGKQEQMLKVCEHIQETGFIPKELVQNEVTWFYGNLGIDDMYFMLESVDTIASHIIALYGSKILAFTKSDHTLDVNLVRETDENAVYIHTSRPGVSQTIEYQPEKSIDEKYLDISNKEQAFRLETYRSSGTVSSSFDAQLRCYFVAKCDFVQPMPSPEEESNIRLVSDKIFLSKATENTLEVYQKVINNVLSRTGPVIEVFNIEGSREKRLVIGYRQRSTQHFFSAMSDLYHYYDLYSSRKYVEQFSNGVTIMCLYLNPLANSRSPPIEHSIYQVMKEASLIYCLPTTPLQSFFQTKVLSVQESIYGYVCWIFCQHFLNRLGNEYSTLAGIMDANNSTHLEVLTKLKKRLRSDTFTREYVLDII</sequence>
<evidence type="ECO:0000313" key="4">
    <source>
        <dbReference type="Proteomes" id="UP000278143"/>
    </source>
</evidence>
<evidence type="ECO:0000259" key="1">
    <source>
        <dbReference type="Pfam" id="PF23147"/>
    </source>
</evidence>
<gene>
    <name evidence="3" type="ORF">SYNPS1DRAFT_14937</name>
</gene>
<protein>
    <submittedName>
        <fullName evidence="3">Uncharacterized protein</fullName>
    </submittedName>
</protein>
<organism evidence="3 4">
    <name type="scientific">Syncephalis pseudoplumigaleata</name>
    <dbReference type="NCBI Taxonomy" id="1712513"/>
    <lineage>
        <taxon>Eukaryota</taxon>
        <taxon>Fungi</taxon>
        <taxon>Fungi incertae sedis</taxon>
        <taxon>Zoopagomycota</taxon>
        <taxon>Zoopagomycotina</taxon>
        <taxon>Zoopagomycetes</taxon>
        <taxon>Zoopagales</taxon>
        <taxon>Piptocephalidaceae</taxon>
        <taxon>Syncephalis</taxon>
    </lineage>
</organism>
<dbReference type="Proteomes" id="UP000278143">
    <property type="component" value="Unassembled WGS sequence"/>
</dbReference>
<reference evidence="4" key="1">
    <citation type="journal article" date="2018" name="Nat. Microbiol.">
        <title>Leveraging single-cell genomics to expand the fungal tree of life.</title>
        <authorList>
            <person name="Ahrendt S.R."/>
            <person name="Quandt C.A."/>
            <person name="Ciobanu D."/>
            <person name="Clum A."/>
            <person name="Salamov A."/>
            <person name="Andreopoulos B."/>
            <person name="Cheng J.F."/>
            <person name="Woyke T."/>
            <person name="Pelin A."/>
            <person name="Henrissat B."/>
            <person name="Reynolds N.K."/>
            <person name="Benny G.L."/>
            <person name="Smith M.E."/>
            <person name="James T.Y."/>
            <person name="Grigoriev I.V."/>
        </authorList>
    </citation>
    <scope>NUCLEOTIDE SEQUENCE [LARGE SCALE GENOMIC DNA]</scope>
    <source>
        <strain evidence="4">Benny S71-1</strain>
    </source>
</reference>
<feature type="domain" description="NAD-specific glutamate dehydrogenase second" evidence="2">
    <location>
        <begin position="90"/>
        <end position="309"/>
    </location>
</feature>
<dbReference type="InterPro" id="IPR056365">
    <property type="entry name" value="NAD-GDH_2nd"/>
</dbReference>
<dbReference type="InterPro" id="IPR055480">
    <property type="entry name" value="NAD-GDH_N"/>
</dbReference>
<accession>A0A4P9Z1U0</accession>
<feature type="domain" description="NAD-dependent glutamate dehydrogenase N-terminal" evidence="1">
    <location>
        <begin position="14"/>
        <end position="78"/>
    </location>
</feature>
<keyword evidence="4" id="KW-1185">Reference proteome</keyword>